<evidence type="ECO:0000256" key="6">
    <source>
        <dbReference type="ARBA" id="ARBA00023015"/>
    </source>
</evidence>
<proteinExistence type="inferred from homology"/>
<evidence type="ECO:0000256" key="3">
    <source>
        <dbReference type="ARBA" id="ARBA00022723"/>
    </source>
</evidence>
<sequence length="384" mass="42313">MVKPQGVGKRERRDRINSGRFKGVRMRKWGKWVAEVRQPNSRDRIWLGSYDTAEEAARAYDAAVFCLRGPTAVMNFPDDPPDILSGCELSPPQIQVAASRHARRVSAESTTLGSGAVALELKPPVVESVLFGESEYMGSSSFGDFSSTDCYLAAEEGGDGSGNDRALSTRAYFGTQIPEFCKKNGLKYSRIAQLNRKLVPHKLVLLEQKSGAMLGQKSKPVIGVLTGSLISGNRFGLVDVGISPTSTMEVKIQSPRGLRFCDLEGVGLGIVTALEKIGKGRREIHANEAFCKKYSNRSKPIPVESSKNCSRFRGGLEGMEMHESYRNPFRIQSIKNKSPSIFDISPARFGSVTAFPASDFLSSCNLCEKKLHGKDIYIYRYDFE</sequence>
<reference evidence="16" key="1">
    <citation type="submission" date="2024-07" db="EMBL/GenBank/DDBJ databases">
        <title>Two chromosome-level genome assemblies of Korean endemic species Abeliophyllum distichum and Forsythia ovata (Oleaceae).</title>
        <authorList>
            <person name="Jang H."/>
        </authorList>
    </citation>
    <scope>NUCLEOTIDE SEQUENCE [LARGE SCALE GENOMIC DNA]</scope>
</reference>
<dbReference type="FunFam" id="3.30.730.10:FF:000001">
    <property type="entry name" value="Ethylene-responsive transcription factor 2"/>
    <property type="match status" value="1"/>
</dbReference>
<evidence type="ECO:0000256" key="8">
    <source>
        <dbReference type="ARBA" id="ARBA00023159"/>
    </source>
</evidence>
<dbReference type="EMBL" id="JBFOLJ010000026">
    <property type="protein sequence ID" value="KAL2458817.1"/>
    <property type="molecule type" value="Genomic_DNA"/>
</dbReference>
<comment type="caution">
    <text evidence="15">The sequence shown here is derived from an EMBL/GenBank/DDBJ whole genome shotgun (WGS) entry which is preliminary data.</text>
</comment>
<comment type="subcellular location">
    <subcellularLocation>
        <location evidence="1">Nucleus</location>
    </subcellularLocation>
</comment>
<evidence type="ECO:0000259" key="14">
    <source>
        <dbReference type="PROSITE" id="PS51795"/>
    </source>
</evidence>
<evidence type="ECO:0000313" key="15">
    <source>
        <dbReference type="EMBL" id="KAL2458817.1"/>
    </source>
</evidence>
<dbReference type="PRINTS" id="PR00367">
    <property type="entry name" value="ETHRSPELEMNT"/>
</dbReference>
<dbReference type="InterPro" id="IPR001471">
    <property type="entry name" value="AP2/ERF_dom"/>
</dbReference>
<evidence type="ECO:0000256" key="5">
    <source>
        <dbReference type="ARBA" id="ARBA00022821"/>
    </source>
</evidence>
<feature type="zinc finger region" description="FLZ-type" evidence="12">
    <location>
        <begin position="359"/>
        <end position="384"/>
    </location>
</feature>
<dbReference type="PROSITE" id="PS51795">
    <property type="entry name" value="ZF_FLZ"/>
    <property type="match status" value="1"/>
</dbReference>
<keyword evidence="7" id="KW-0238">DNA-binding</keyword>
<evidence type="ECO:0000259" key="13">
    <source>
        <dbReference type="PROSITE" id="PS51032"/>
    </source>
</evidence>
<keyword evidence="9" id="KW-0804">Transcription</keyword>
<keyword evidence="6" id="KW-0805">Transcription regulation</keyword>
<keyword evidence="4" id="KW-0862">Zinc</keyword>
<evidence type="ECO:0000256" key="11">
    <source>
        <dbReference type="ARBA" id="ARBA00024343"/>
    </source>
</evidence>
<keyword evidence="3" id="KW-0479">Metal-binding</keyword>
<evidence type="ECO:0000256" key="2">
    <source>
        <dbReference type="ARBA" id="ARBA00009374"/>
    </source>
</evidence>
<dbReference type="Pfam" id="PF04570">
    <property type="entry name" value="zf-FLZ"/>
    <property type="match status" value="1"/>
</dbReference>
<keyword evidence="8" id="KW-0010">Activator</keyword>
<organism evidence="15 16">
    <name type="scientific">Forsythia ovata</name>
    <dbReference type="NCBI Taxonomy" id="205694"/>
    <lineage>
        <taxon>Eukaryota</taxon>
        <taxon>Viridiplantae</taxon>
        <taxon>Streptophyta</taxon>
        <taxon>Embryophyta</taxon>
        <taxon>Tracheophyta</taxon>
        <taxon>Spermatophyta</taxon>
        <taxon>Magnoliopsida</taxon>
        <taxon>eudicotyledons</taxon>
        <taxon>Gunneridae</taxon>
        <taxon>Pentapetalae</taxon>
        <taxon>asterids</taxon>
        <taxon>lamiids</taxon>
        <taxon>Lamiales</taxon>
        <taxon>Oleaceae</taxon>
        <taxon>Forsythieae</taxon>
        <taxon>Forsythia</taxon>
    </lineage>
</organism>
<keyword evidence="5" id="KW-0611">Plant defense</keyword>
<dbReference type="PROSITE" id="PS51032">
    <property type="entry name" value="AP2_ERF"/>
    <property type="match status" value="1"/>
</dbReference>
<evidence type="ECO:0000256" key="10">
    <source>
        <dbReference type="ARBA" id="ARBA00023242"/>
    </source>
</evidence>
<dbReference type="PANTHER" id="PTHR31985:SF312">
    <property type="entry name" value="AP2_ERF DOMAIN-CONTAINING PROTEIN"/>
    <property type="match status" value="1"/>
</dbReference>
<dbReference type="GO" id="GO:0006952">
    <property type="term" value="P:defense response"/>
    <property type="evidence" value="ECO:0007669"/>
    <property type="project" value="UniProtKB-KW"/>
</dbReference>
<dbReference type="GO" id="GO:0008270">
    <property type="term" value="F:zinc ion binding"/>
    <property type="evidence" value="ECO:0007669"/>
    <property type="project" value="UniProtKB-KW"/>
</dbReference>
<evidence type="ECO:0000313" key="16">
    <source>
        <dbReference type="Proteomes" id="UP001604277"/>
    </source>
</evidence>
<feature type="domain" description="FLZ-type" evidence="14">
    <location>
        <begin position="359"/>
        <end position="384"/>
    </location>
</feature>
<dbReference type="InterPro" id="IPR036955">
    <property type="entry name" value="AP2/ERF_dom_sf"/>
</dbReference>
<dbReference type="SUPFAM" id="SSF54171">
    <property type="entry name" value="DNA-binding domain"/>
    <property type="match status" value="1"/>
</dbReference>
<accession>A0ABD1P4L7</accession>
<evidence type="ECO:0000256" key="7">
    <source>
        <dbReference type="ARBA" id="ARBA00023125"/>
    </source>
</evidence>
<dbReference type="CDD" id="cd00018">
    <property type="entry name" value="AP2"/>
    <property type="match status" value="1"/>
</dbReference>
<dbReference type="GO" id="GO:0005634">
    <property type="term" value="C:nucleus"/>
    <property type="evidence" value="ECO:0007669"/>
    <property type="project" value="UniProtKB-SubCell"/>
</dbReference>
<dbReference type="GO" id="GO:0003677">
    <property type="term" value="F:DNA binding"/>
    <property type="evidence" value="ECO:0007669"/>
    <property type="project" value="UniProtKB-KW"/>
</dbReference>
<dbReference type="AlphaFoldDB" id="A0ABD1P4L7"/>
<name>A0ABD1P4L7_9LAMI</name>
<dbReference type="InterPro" id="IPR007650">
    <property type="entry name" value="Zf-FLZ_dom"/>
</dbReference>
<keyword evidence="16" id="KW-1185">Reference proteome</keyword>
<evidence type="ECO:0000256" key="4">
    <source>
        <dbReference type="ARBA" id="ARBA00022771"/>
    </source>
</evidence>
<dbReference type="Gene3D" id="3.30.730.10">
    <property type="entry name" value="AP2/ERF domain"/>
    <property type="match status" value="1"/>
</dbReference>
<evidence type="ECO:0000256" key="9">
    <source>
        <dbReference type="ARBA" id="ARBA00023163"/>
    </source>
</evidence>
<evidence type="ECO:0000256" key="1">
    <source>
        <dbReference type="ARBA" id="ARBA00004123"/>
    </source>
</evidence>
<dbReference type="PANTHER" id="PTHR31985">
    <property type="entry name" value="ETHYLENE-RESPONSIVE TRANSCRIPTION FACTOR ERF042-RELATED"/>
    <property type="match status" value="1"/>
</dbReference>
<dbReference type="Pfam" id="PF00847">
    <property type="entry name" value="AP2"/>
    <property type="match status" value="1"/>
</dbReference>
<dbReference type="Proteomes" id="UP001604277">
    <property type="component" value="Unassembled WGS sequence"/>
</dbReference>
<protein>
    <submittedName>
        <fullName evidence="15">AP2/ERF transcription factor</fullName>
    </submittedName>
</protein>
<dbReference type="SMART" id="SM00380">
    <property type="entry name" value="AP2"/>
    <property type="match status" value="1"/>
</dbReference>
<dbReference type="InterPro" id="IPR051032">
    <property type="entry name" value="AP2/ERF_TF_ERF_subfamily"/>
</dbReference>
<keyword evidence="10" id="KW-0539">Nucleus</keyword>
<gene>
    <name evidence="15" type="ORF">Fot_55380</name>
</gene>
<dbReference type="InterPro" id="IPR016177">
    <property type="entry name" value="DNA-bd_dom_sf"/>
</dbReference>
<keyword evidence="4" id="KW-0863">Zinc-finger</keyword>
<evidence type="ECO:0000256" key="12">
    <source>
        <dbReference type="PROSITE-ProRule" id="PRU01131"/>
    </source>
</evidence>
<feature type="domain" description="AP2/ERF" evidence="13">
    <location>
        <begin position="20"/>
        <end position="77"/>
    </location>
</feature>
<comment type="similarity">
    <text evidence="2">Belongs to the FLZ family.</text>
</comment>
<comment type="similarity">
    <text evidence="11">Belongs to the AP2/ERF transcription factor family. ERF subfamily.</text>
</comment>